<dbReference type="GO" id="GO:0032259">
    <property type="term" value="P:methylation"/>
    <property type="evidence" value="ECO:0007669"/>
    <property type="project" value="UniProtKB-KW"/>
</dbReference>
<evidence type="ECO:0000256" key="3">
    <source>
        <dbReference type="ARBA" id="ARBA00022454"/>
    </source>
</evidence>
<gene>
    <name evidence="14" type="primary">Tet_1</name>
    <name evidence="14" type="ORF">E2C01_021981</name>
</gene>
<evidence type="ECO:0000259" key="13">
    <source>
        <dbReference type="SMART" id="SM01333"/>
    </source>
</evidence>
<evidence type="ECO:0000256" key="8">
    <source>
        <dbReference type="ARBA" id="ARBA00023004"/>
    </source>
</evidence>
<evidence type="ECO:0000256" key="4">
    <source>
        <dbReference type="ARBA" id="ARBA00022723"/>
    </source>
</evidence>
<dbReference type="AlphaFoldDB" id="A0A5B7E5T5"/>
<evidence type="ECO:0000256" key="5">
    <source>
        <dbReference type="ARBA" id="ARBA00022833"/>
    </source>
</evidence>
<keyword evidence="14" id="KW-0808">Transferase</keyword>
<dbReference type="GO" id="GO:0005634">
    <property type="term" value="C:nucleus"/>
    <property type="evidence" value="ECO:0007669"/>
    <property type="project" value="UniProtKB-UniRule"/>
</dbReference>
<protein>
    <recommendedName>
        <fullName evidence="11">Methylcytosine dioxygenase TET</fullName>
        <ecNumber evidence="11">1.14.11.80</ecNumber>
    </recommendedName>
</protein>
<comment type="function">
    <text evidence="11">Dioxygenase that catalyzes the conversion of the modified genomic base 5-methylcytosine (5mC) into 5-hydroxymethylcytosine (5hmC) and plays a key role in epigenetic chromatin reprogramming during embryonic development.</text>
</comment>
<feature type="compositionally biased region" description="Low complexity" evidence="12">
    <location>
        <begin position="270"/>
        <end position="281"/>
    </location>
</feature>
<dbReference type="InterPro" id="IPR024779">
    <property type="entry name" value="2OGFeDO_JBP1/TET_oxygenase_dom"/>
</dbReference>
<dbReference type="OrthoDB" id="8854879at2759"/>
<evidence type="ECO:0000256" key="11">
    <source>
        <dbReference type="RuleBase" id="RU367064"/>
    </source>
</evidence>
<keyword evidence="14" id="KW-0489">Methyltransferase</keyword>
<reference evidence="14 15" key="1">
    <citation type="submission" date="2019-05" db="EMBL/GenBank/DDBJ databases">
        <title>Another draft genome of Portunus trituberculatus and its Hox gene families provides insights of decapod evolution.</title>
        <authorList>
            <person name="Jeong J.-H."/>
            <person name="Song I."/>
            <person name="Kim S."/>
            <person name="Choi T."/>
            <person name="Kim D."/>
            <person name="Ryu S."/>
            <person name="Kim W."/>
        </authorList>
    </citation>
    <scope>NUCLEOTIDE SEQUENCE [LARGE SCALE GENOMIC DNA]</scope>
    <source>
        <tissue evidence="14">Muscle</tissue>
    </source>
</reference>
<evidence type="ECO:0000256" key="12">
    <source>
        <dbReference type="SAM" id="MobiDB-lite"/>
    </source>
</evidence>
<keyword evidence="15" id="KW-1185">Reference proteome</keyword>
<feature type="domain" description="Methylcytosine dioxygenase TET1-3 oxygenase" evidence="13">
    <location>
        <begin position="2"/>
        <end position="352"/>
    </location>
</feature>
<comment type="catalytic activity">
    <reaction evidence="10 11">
        <text>a 5-hydroxymethyl-2'-deoxycytidine in DNA + 2-oxoglutarate + O2 = a 5-formyl-2'-deoxycytidine in DNA + succinate + CO2 + H2O</text>
        <dbReference type="Rhea" id="RHEA:53828"/>
        <dbReference type="Rhea" id="RHEA-COMP:13315"/>
        <dbReference type="Rhea" id="RHEA-COMP:13656"/>
        <dbReference type="ChEBI" id="CHEBI:15377"/>
        <dbReference type="ChEBI" id="CHEBI:15379"/>
        <dbReference type="ChEBI" id="CHEBI:16526"/>
        <dbReference type="ChEBI" id="CHEBI:16810"/>
        <dbReference type="ChEBI" id="CHEBI:30031"/>
        <dbReference type="ChEBI" id="CHEBI:136731"/>
        <dbReference type="ChEBI" id="CHEBI:137731"/>
        <dbReference type="EC" id="1.14.11.80"/>
    </reaction>
</comment>
<dbReference type="GO" id="GO:0008270">
    <property type="term" value="F:zinc ion binding"/>
    <property type="evidence" value="ECO:0007669"/>
    <property type="project" value="UniProtKB-UniRule"/>
</dbReference>
<dbReference type="GO" id="GO:0008168">
    <property type="term" value="F:methyltransferase activity"/>
    <property type="evidence" value="ECO:0007669"/>
    <property type="project" value="UniProtKB-KW"/>
</dbReference>
<dbReference type="InterPro" id="IPR046942">
    <property type="entry name" value="TET_oxygenase"/>
</dbReference>
<name>A0A5B7E5T5_PORTR</name>
<dbReference type="PANTHER" id="PTHR23358:SF6">
    <property type="entry name" value="METHYLCYTOSINE DIOXYGENASE TET"/>
    <property type="match status" value="1"/>
</dbReference>
<evidence type="ECO:0000256" key="6">
    <source>
        <dbReference type="ARBA" id="ARBA00022964"/>
    </source>
</evidence>
<evidence type="ECO:0000313" key="15">
    <source>
        <dbReference type="Proteomes" id="UP000324222"/>
    </source>
</evidence>
<comment type="similarity">
    <text evidence="2 11">Belongs to the TET family.</text>
</comment>
<comment type="subcellular location">
    <subcellularLocation>
        <location evidence="1">Chromosome</location>
    </subcellularLocation>
</comment>
<dbReference type="GO" id="GO:0040029">
    <property type="term" value="P:epigenetic regulation of gene expression"/>
    <property type="evidence" value="ECO:0007669"/>
    <property type="project" value="InterPro"/>
</dbReference>
<comment type="cofactor">
    <cofactor evidence="11">
        <name>Zn(2+)</name>
        <dbReference type="ChEBI" id="CHEBI:29105"/>
    </cofactor>
    <text evidence="11">The zinc ions have a structural role.</text>
</comment>
<dbReference type="EC" id="1.14.11.80" evidence="11"/>
<evidence type="ECO:0000256" key="10">
    <source>
        <dbReference type="ARBA" id="ARBA00049431"/>
    </source>
</evidence>
<feature type="region of interest" description="Disordered" evidence="12">
    <location>
        <begin position="270"/>
        <end position="295"/>
    </location>
</feature>
<keyword evidence="5 11" id="KW-0862">Zinc</keyword>
<sequence>MCKYARSKTARKFRLTDEQEESEIEHKLQTLATVLSPVYEQYAPEAYKNQTAFENDSLECRLGYNGGRPWAGVTACADFCAHSHKDNHNMNNGCTVVVTLTKHRGFTKPDDEQLHVLPLYVYDTAGEDGTPESLQSKIQSGALEVLSKYPCEIRLRTEPLLSCRARNLLARGLPLPKRIKGKGKQKTKVTLGRGRVVDGLNNSSSGADCGNLLGVDLDCILNGIDFSDPDDVLSNYGLNGSDFNWVLEARPDNDFGLSCDLDQIIASKNDSTSSDDVISSSEPIQNNNPEKECNPVIKTEPDMQRINGVAQVREDSQMSPAHSEGHGIGLGNRVGHPEGHQLDKYANAKSSW</sequence>
<accession>A0A5B7E5T5</accession>
<dbReference type="InterPro" id="IPR040175">
    <property type="entry name" value="TET1/2/3"/>
</dbReference>
<dbReference type="GO" id="GO:0070579">
    <property type="term" value="F:DNA 5-methylcytosine dioxygenase activity"/>
    <property type="evidence" value="ECO:0007669"/>
    <property type="project" value="UniProtKB-UniRule"/>
</dbReference>
<keyword evidence="3" id="KW-0158">Chromosome</keyword>
<organism evidence="14 15">
    <name type="scientific">Portunus trituberculatus</name>
    <name type="common">Swimming crab</name>
    <name type="synonym">Neptunus trituberculatus</name>
    <dbReference type="NCBI Taxonomy" id="210409"/>
    <lineage>
        <taxon>Eukaryota</taxon>
        <taxon>Metazoa</taxon>
        <taxon>Ecdysozoa</taxon>
        <taxon>Arthropoda</taxon>
        <taxon>Crustacea</taxon>
        <taxon>Multicrustacea</taxon>
        <taxon>Malacostraca</taxon>
        <taxon>Eumalacostraca</taxon>
        <taxon>Eucarida</taxon>
        <taxon>Decapoda</taxon>
        <taxon>Pleocyemata</taxon>
        <taxon>Brachyura</taxon>
        <taxon>Eubrachyura</taxon>
        <taxon>Portunoidea</taxon>
        <taxon>Portunidae</taxon>
        <taxon>Portuninae</taxon>
        <taxon>Portunus</taxon>
    </lineage>
</organism>
<dbReference type="GO" id="GO:0005694">
    <property type="term" value="C:chromosome"/>
    <property type="evidence" value="ECO:0007669"/>
    <property type="project" value="UniProtKB-SubCell"/>
</dbReference>
<evidence type="ECO:0000256" key="2">
    <source>
        <dbReference type="ARBA" id="ARBA00007502"/>
    </source>
</evidence>
<keyword evidence="8 11" id="KW-0408">Iron</keyword>
<proteinExistence type="inferred from homology"/>
<keyword evidence="4 11" id="KW-0479">Metal-binding</keyword>
<comment type="caution">
    <text evidence="14">The sequence shown here is derived from an EMBL/GenBank/DDBJ whole genome shotgun (WGS) entry which is preliminary data.</text>
</comment>
<keyword evidence="7 11" id="KW-0560">Oxidoreductase</keyword>
<evidence type="ECO:0000256" key="1">
    <source>
        <dbReference type="ARBA" id="ARBA00004286"/>
    </source>
</evidence>
<feature type="region of interest" description="Disordered" evidence="12">
    <location>
        <begin position="314"/>
        <end position="352"/>
    </location>
</feature>
<dbReference type="Pfam" id="PF12851">
    <property type="entry name" value="Tet_JBP"/>
    <property type="match status" value="1"/>
</dbReference>
<keyword evidence="6 11" id="KW-0223">Dioxygenase</keyword>
<evidence type="ECO:0000256" key="9">
    <source>
        <dbReference type="ARBA" id="ARBA00047840"/>
    </source>
</evidence>
<dbReference type="GO" id="GO:0045944">
    <property type="term" value="P:positive regulation of transcription by RNA polymerase II"/>
    <property type="evidence" value="ECO:0007669"/>
    <property type="project" value="TreeGrafter"/>
</dbReference>
<dbReference type="Proteomes" id="UP000324222">
    <property type="component" value="Unassembled WGS sequence"/>
</dbReference>
<dbReference type="SMART" id="SM01333">
    <property type="entry name" value="Tet_JBP"/>
    <property type="match status" value="1"/>
</dbReference>
<evidence type="ECO:0000256" key="7">
    <source>
        <dbReference type="ARBA" id="ARBA00023002"/>
    </source>
</evidence>
<dbReference type="GO" id="GO:0141166">
    <property type="term" value="P:chromosomal 5-methylcytosine DNA demethylation pathway"/>
    <property type="evidence" value="ECO:0007669"/>
    <property type="project" value="UniProtKB-UniRule"/>
</dbReference>
<comment type="catalytic activity">
    <reaction evidence="9 11">
        <text>a 5-formyl-2'-deoxycytidine in DNA + 2-oxoglutarate + O2 = a 5-carboxyl-2'-deoxycytidine in DNA + succinate + CO2 + H(+)</text>
        <dbReference type="Rhea" id="RHEA:53832"/>
        <dbReference type="Rhea" id="RHEA-COMP:13656"/>
        <dbReference type="Rhea" id="RHEA-COMP:13657"/>
        <dbReference type="ChEBI" id="CHEBI:15378"/>
        <dbReference type="ChEBI" id="CHEBI:15379"/>
        <dbReference type="ChEBI" id="CHEBI:16526"/>
        <dbReference type="ChEBI" id="CHEBI:16810"/>
        <dbReference type="ChEBI" id="CHEBI:30031"/>
        <dbReference type="ChEBI" id="CHEBI:137731"/>
        <dbReference type="ChEBI" id="CHEBI:137732"/>
        <dbReference type="EC" id="1.14.11.80"/>
    </reaction>
</comment>
<evidence type="ECO:0000313" key="14">
    <source>
        <dbReference type="EMBL" id="MPC28769.1"/>
    </source>
</evidence>
<comment type="cofactor">
    <cofactor evidence="11">
        <name>Fe(2+)</name>
        <dbReference type="ChEBI" id="CHEBI:29033"/>
    </cofactor>
    <text evidence="11">Binds 1 Fe(2+) ion per subunit.</text>
</comment>
<dbReference type="EMBL" id="VSRR010001963">
    <property type="protein sequence ID" value="MPC28769.1"/>
    <property type="molecule type" value="Genomic_DNA"/>
</dbReference>
<dbReference type="PANTHER" id="PTHR23358">
    <property type="entry name" value="METHYLCYTOSINE DIOXYGENASE TET"/>
    <property type="match status" value="1"/>
</dbReference>
<comment type="catalytic activity">
    <reaction evidence="11">
        <text>a 5-methyl-2'-deoxycytidine in DNA + 2-oxoglutarate + O2 = a 5-hydroxymethyl-2'-deoxycytidine in DNA + succinate + CO2</text>
        <dbReference type="Rhea" id="RHEA:52636"/>
        <dbReference type="Rhea" id="RHEA-COMP:11370"/>
        <dbReference type="Rhea" id="RHEA-COMP:13315"/>
        <dbReference type="ChEBI" id="CHEBI:15379"/>
        <dbReference type="ChEBI" id="CHEBI:16526"/>
        <dbReference type="ChEBI" id="CHEBI:16810"/>
        <dbReference type="ChEBI" id="CHEBI:30031"/>
        <dbReference type="ChEBI" id="CHEBI:85454"/>
        <dbReference type="ChEBI" id="CHEBI:136731"/>
        <dbReference type="EC" id="1.14.11.80"/>
    </reaction>
</comment>